<organism evidence="4 5">
    <name type="scientific">Trifolium medium</name>
    <dbReference type="NCBI Taxonomy" id="97028"/>
    <lineage>
        <taxon>Eukaryota</taxon>
        <taxon>Viridiplantae</taxon>
        <taxon>Streptophyta</taxon>
        <taxon>Embryophyta</taxon>
        <taxon>Tracheophyta</taxon>
        <taxon>Spermatophyta</taxon>
        <taxon>Magnoliopsida</taxon>
        <taxon>eudicotyledons</taxon>
        <taxon>Gunneridae</taxon>
        <taxon>Pentapetalae</taxon>
        <taxon>rosids</taxon>
        <taxon>fabids</taxon>
        <taxon>Fabales</taxon>
        <taxon>Fabaceae</taxon>
        <taxon>Papilionoideae</taxon>
        <taxon>50 kb inversion clade</taxon>
        <taxon>NPAAA clade</taxon>
        <taxon>Hologalegina</taxon>
        <taxon>IRL clade</taxon>
        <taxon>Trifolieae</taxon>
        <taxon>Trifolium</taxon>
    </lineage>
</organism>
<dbReference type="Gene3D" id="1.50.40.10">
    <property type="entry name" value="Mitochondrial carrier domain"/>
    <property type="match status" value="1"/>
</dbReference>
<comment type="caution">
    <text evidence="4">The sequence shown here is derived from an EMBL/GenBank/DDBJ whole genome shotgun (WGS) entry which is preliminary data.</text>
</comment>
<evidence type="ECO:0000313" key="5">
    <source>
        <dbReference type="Proteomes" id="UP000265520"/>
    </source>
</evidence>
<reference evidence="4 5" key="1">
    <citation type="journal article" date="2018" name="Front. Plant Sci.">
        <title>Red Clover (Trifolium pratense) and Zigzag Clover (T. medium) - A Picture of Genomic Similarities and Differences.</title>
        <authorList>
            <person name="Dluhosova J."/>
            <person name="Istvanek J."/>
            <person name="Nedelnik J."/>
            <person name="Repkova J."/>
        </authorList>
    </citation>
    <scope>NUCLEOTIDE SEQUENCE [LARGE SCALE GENOMIC DNA]</scope>
    <source>
        <strain evidence="5">cv. 10/8</strain>
        <tissue evidence="4">Leaf</tissue>
    </source>
</reference>
<evidence type="ECO:0000313" key="4">
    <source>
        <dbReference type="EMBL" id="MCI87213.1"/>
    </source>
</evidence>
<dbReference type="PANTHER" id="PTHR46080">
    <property type="entry name" value="MITOCHONDRIAL SUBSTRATE CARRIER FAMILY PROTEIN J"/>
    <property type="match status" value="1"/>
</dbReference>
<evidence type="ECO:0000256" key="3">
    <source>
        <dbReference type="ARBA" id="ARBA00023136"/>
    </source>
</evidence>
<keyword evidence="3" id="KW-0472">Membrane</keyword>
<dbReference type="Proteomes" id="UP000265520">
    <property type="component" value="Unassembled WGS sequence"/>
</dbReference>
<dbReference type="Pfam" id="PF00153">
    <property type="entry name" value="Mito_carr"/>
    <property type="match status" value="1"/>
</dbReference>
<dbReference type="InterPro" id="IPR023395">
    <property type="entry name" value="MCP_dom_sf"/>
</dbReference>
<comment type="subcellular location">
    <subcellularLocation>
        <location evidence="1">Membrane</location>
        <topology evidence="1">Multi-pass membrane protein</topology>
    </subcellularLocation>
</comment>
<dbReference type="PANTHER" id="PTHR46080:SF4">
    <property type="entry name" value="MITOCHONDRIAL CARRIER PROTEIN, EXPRESSED"/>
    <property type="match status" value="1"/>
</dbReference>
<sequence length="57" mass="6172">MVGVQGLSAVVASGVSAIVTMPFDTIKTRLQVLDTEENGRRRPLTFVQTVRNLVNEG</sequence>
<protein>
    <submittedName>
        <fullName evidence="4">Solute carrier family 25 member 44-like</fullName>
    </submittedName>
</protein>
<evidence type="ECO:0000256" key="2">
    <source>
        <dbReference type="ARBA" id="ARBA00022692"/>
    </source>
</evidence>
<dbReference type="GO" id="GO:0016020">
    <property type="term" value="C:membrane"/>
    <property type="evidence" value="ECO:0007669"/>
    <property type="project" value="UniProtKB-SubCell"/>
</dbReference>
<keyword evidence="2" id="KW-0812">Transmembrane</keyword>
<dbReference type="AlphaFoldDB" id="A0A392VIB6"/>
<evidence type="ECO:0000256" key="1">
    <source>
        <dbReference type="ARBA" id="ARBA00004141"/>
    </source>
</evidence>
<proteinExistence type="predicted"/>
<keyword evidence="5" id="KW-1185">Reference proteome</keyword>
<accession>A0A392VIB6</accession>
<feature type="non-terminal residue" evidence="4">
    <location>
        <position position="57"/>
    </location>
</feature>
<dbReference type="EMBL" id="LXQA011160386">
    <property type="protein sequence ID" value="MCI87213.1"/>
    <property type="molecule type" value="Genomic_DNA"/>
</dbReference>
<name>A0A392VIB6_9FABA</name>
<dbReference type="InterPro" id="IPR018108">
    <property type="entry name" value="MCP_transmembrane"/>
</dbReference>
<dbReference type="SUPFAM" id="SSF103506">
    <property type="entry name" value="Mitochondrial carrier"/>
    <property type="match status" value="1"/>
</dbReference>